<organism evidence="2">
    <name type="scientific">mine drainage metagenome</name>
    <dbReference type="NCBI Taxonomy" id="410659"/>
    <lineage>
        <taxon>unclassified sequences</taxon>
        <taxon>metagenomes</taxon>
        <taxon>ecological metagenomes</taxon>
    </lineage>
</organism>
<dbReference type="EMBL" id="MLJW01007185">
    <property type="protein sequence ID" value="OIQ65615.1"/>
    <property type="molecule type" value="Genomic_DNA"/>
</dbReference>
<evidence type="ECO:0000256" key="1">
    <source>
        <dbReference type="SAM" id="MobiDB-lite"/>
    </source>
</evidence>
<dbReference type="AlphaFoldDB" id="A0A1J5PCR7"/>
<reference evidence="2" key="1">
    <citation type="submission" date="2016-10" db="EMBL/GenBank/DDBJ databases">
        <title>Sequence of Gallionella enrichment culture.</title>
        <authorList>
            <person name="Poehlein A."/>
            <person name="Muehling M."/>
            <person name="Daniel R."/>
        </authorList>
    </citation>
    <scope>NUCLEOTIDE SEQUENCE</scope>
</reference>
<sequence length="215" mass="23527">MLVTKVGRLHMATDVIAGTSISDQELVLKFESLGDNCELGLVQRRVGVEPLGMFRFAGEPLRHLIRAMHARFGGMVVPDHVQVRPENGEDMVKLTKYDFVYHADVKVGQADPDVLQKQQVRTVGFLTRKLIDDLENPTKIMVFRQNEPLSANDLVDLRIALAGYGPATLLWVQAARPGHPPEGQRPAQAPLAVGADRAVDVADADPSISTSRSTS</sequence>
<protein>
    <submittedName>
        <fullName evidence="2">Uncharacterized protein</fullName>
    </submittedName>
</protein>
<evidence type="ECO:0000313" key="2">
    <source>
        <dbReference type="EMBL" id="OIQ65615.1"/>
    </source>
</evidence>
<comment type="caution">
    <text evidence="2">The sequence shown here is derived from an EMBL/GenBank/DDBJ whole genome shotgun (WGS) entry which is preliminary data.</text>
</comment>
<feature type="region of interest" description="Disordered" evidence="1">
    <location>
        <begin position="176"/>
        <end position="196"/>
    </location>
</feature>
<proteinExistence type="predicted"/>
<name>A0A1J5PCR7_9ZZZZ</name>
<gene>
    <name evidence="2" type="ORF">GALL_528260</name>
</gene>
<accession>A0A1J5PCR7</accession>